<comment type="caution">
    <text evidence="1">The sequence shown here is derived from an EMBL/GenBank/DDBJ whole genome shotgun (WGS) entry which is preliminary data.</text>
</comment>
<accession>A0ABV7F4S2</accession>
<sequence>MAAKRAIKIPRLTWLGLVTELRKRGGRRRESGAFLLGTAGTDDGRVETFVCYDDLDPSALSDGIVVFHAKGFSALWDYCAKRGLQVLADVHTHPTVDVRQSTVDQDYPMVPVQGHLALILPNYGHTSMWSLAGVGMHVFKGQTRWTSFVHDHPNAPVRLCVW</sequence>
<dbReference type="SUPFAM" id="SSF102712">
    <property type="entry name" value="JAB1/MPN domain"/>
    <property type="match status" value="1"/>
</dbReference>
<dbReference type="Proteomes" id="UP001595530">
    <property type="component" value="Unassembled WGS sequence"/>
</dbReference>
<protein>
    <recommendedName>
        <fullName evidence="3">JAB domain-containing protein</fullName>
    </recommendedName>
</protein>
<organism evidence="1 2">
    <name type="scientific">Undibacterium arcticum</name>
    <dbReference type="NCBI Taxonomy" id="1762892"/>
    <lineage>
        <taxon>Bacteria</taxon>
        <taxon>Pseudomonadati</taxon>
        <taxon>Pseudomonadota</taxon>
        <taxon>Betaproteobacteria</taxon>
        <taxon>Burkholderiales</taxon>
        <taxon>Oxalobacteraceae</taxon>
        <taxon>Undibacterium</taxon>
    </lineage>
</organism>
<evidence type="ECO:0000313" key="1">
    <source>
        <dbReference type="EMBL" id="MFC3110094.1"/>
    </source>
</evidence>
<name>A0ABV7F4S2_9BURK</name>
<proteinExistence type="predicted"/>
<evidence type="ECO:0008006" key="3">
    <source>
        <dbReference type="Google" id="ProtNLM"/>
    </source>
</evidence>
<reference evidence="2" key="1">
    <citation type="journal article" date="2019" name="Int. J. Syst. Evol. Microbiol.">
        <title>The Global Catalogue of Microorganisms (GCM) 10K type strain sequencing project: providing services to taxonomists for standard genome sequencing and annotation.</title>
        <authorList>
            <consortium name="The Broad Institute Genomics Platform"/>
            <consortium name="The Broad Institute Genome Sequencing Center for Infectious Disease"/>
            <person name="Wu L."/>
            <person name="Ma J."/>
        </authorList>
    </citation>
    <scope>NUCLEOTIDE SEQUENCE [LARGE SCALE GENOMIC DNA]</scope>
    <source>
        <strain evidence="2">KCTC 42986</strain>
    </source>
</reference>
<keyword evidence="2" id="KW-1185">Reference proteome</keyword>
<dbReference type="EMBL" id="JBHRTP010000068">
    <property type="protein sequence ID" value="MFC3110094.1"/>
    <property type="molecule type" value="Genomic_DNA"/>
</dbReference>
<dbReference type="RefSeq" id="WP_390329395.1">
    <property type="nucleotide sequence ID" value="NZ_JBHRTP010000068.1"/>
</dbReference>
<gene>
    <name evidence="1" type="ORF">ACFOFO_19370</name>
</gene>
<evidence type="ECO:0000313" key="2">
    <source>
        <dbReference type="Proteomes" id="UP001595530"/>
    </source>
</evidence>
<dbReference type="Gene3D" id="3.40.140.10">
    <property type="entry name" value="Cytidine Deaminase, domain 2"/>
    <property type="match status" value="1"/>
</dbReference>